<comment type="caution">
    <text evidence="3">The sequence shown here is derived from an EMBL/GenBank/DDBJ whole genome shotgun (WGS) entry which is preliminary data.</text>
</comment>
<evidence type="ECO:0000256" key="1">
    <source>
        <dbReference type="SAM" id="MobiDB-lite"/>
    </source>
</evidence>
<evidence type="ECO:0000313" key="3">
    <source>
        <dbReference type="EMBL" id="OYO16294.1"/>
    </source>
</evidence>
<gene>
    <name evidence="3" type="ORF">CGZ94_04965</name>
</gene>
<dbReference type="Proteomes" id="UP000215896">
    <property type="component" value="Unassembled WGS sequence"/>
</dbReference>
<dbReference type="EMBL" id="NMVO01000004">
    <property type="protein sequence ID" value="OYO16294.1"/>
    <property type="molecule type" value="Genomic_DNA"/>
</dbReference>
<name>A0A255GTB7_9ACTN</name>
<feature type="region of interest" description="Disordered" evidence="1">
    <location>
        <begin position="69"/>
        <end position="94"/>
    </location>
</feature>
<dbReference type="RefSeq" id="WP_094404958.1">
    <property type="nucleotide sequence ID" value="NZ_NMVO01000004.1"/>
</dbReference>
<evidence type="ECO:0000313" key="4">
    <source>
        <dbReference type="Proteomes" id="UP000215896"/>
    </source>
</evidence>
<reference evidence="3 4" key="1">
    <citation type="submission" date="2017-07" db="EMBL/GenBank/DDBJ databases">
        <title>Draft whole genome sequences of clinical Proprionibacteriaceae strains.</title>
        <authorList>
            <person name="Bernier A.-M."/>
            <person name="Bernard K."/>
            <person name="Domingo M.-C."/>
        </authorList>
    </citation>
    <scope>NUCLEOTIDE SEQUENCE [LARGE SCALE GENOMIC DNA]</scope>
    <source>
        <strain evidence="3 4">NML 030167</strain>
    </source>
</reference>
<keyword evidence="2" id="KW-0812">Transmembrane</keyword>
<dbReference type="AlphaFoldDB" id="A0A255GTB7"/>
<keyword evidence="2" id="KW-0472">Membrane</keyword>
<accession>A0A255GTB7</accession>
<proteinExistence type="predicted"/>
<feature type="compositionally biased region" description="Pro residues" evidence="1">
    <location>
        <begin position="83"/>
        <end position="94"/>
    </location>
</feature>
<evidence type="ECO:0000256" key="2">
    <source>
        <dbReference type="SAM" id="Phobius"/>
    </source>
</evidence>
<feature type="transmembrane region" description="Helical" evidence="2">
    <location>
        <begin position="6"/>
        <end position="23"/>
    </location>
</feature>
<keyword evidence="2" id="KW-1133">Transmembrane helix</keyword>
<keyword evidence="4" id="KW-1185">Reference proteome</keyword>
<organism evidence="3 4">
    <name type="scientific">Enemella evansiae</name>
    <dbReference type="NCBI Taxonomy" id="2016499"/>
    <lineage>
        <taxon>Bacteria</taxon>
        <taxon>Bacillati</taxon>
        <taxon>Actinomycetota</taxon>
        <taxon>Actinomycetes</taxon>
        <taxon>Propionibacteriales</taxon>
        <taxon>Propionibacteriaceae</taxon>
        <taxon>Enemella</taxon>
    </lineage>
</organism>
<sequence>MTATILGSIFTAIVTGLFGYLIARLGRRSESVMDSVEWERKYRAAAEAHIAWDFEVRALLQQAGAEIDQLRAQAGEPPRQRKPLPPPPPLFPKE</sequence>
<protein>
    <submittedName>
        <fullName evidence="3">Uncharacterized protein</fullName>
    </submittedName>
</protein>